<name>A0AA38IEN8_9CUCU</name>
<comment type="caution">
    <text evidence="15">The sequence shown here is derived from an EMBL/GenBank/DDBJ whole genome shotgun (WGS) entry which is preliminary data.</text>
</comment>
<dbReference type="Gene3D" id="3.40.30.10">
    <property type="entry name" value="Glutaredoxin"/>
    <property type="match status" value="1"/>
</dbReference>
<evidence type="ECO:0000256" key="1">
    <source>
        <dbReference type="ARBA" id="ARBA00003195"/>
    </source>
</evidence>
<keyword evidence="8" id="KW-0249">Electron transport</keyword>
<comment type="similarity">
    <text evidence="3">Belongs to the complex I NDUFA2 subunit family.</text>
</comment>
<dbReference type="SMART" id="SM00916">
    <property type="entry name" value="L51_S25_CI-B8"/>
    <property type="match status" value="1"/>
</dbReference>
<evidence type="ECO:0000313" key="15">
    <source>
        <dbReference type="EMBL" id="KAJ3653701.1"/>
    </source>
</evidence>
<comment type="subcellular location">
    <subcellularLocation>
        <location evidence="2">Mitochondrion inner membrane</location>
        <topology evidence="2">Peripheral membrane protein</topology>
        <orientation evidence="2">Matrix side</orientation>
    </subcellularLocation>
</comment>
<evidence type="ECO:0000256" key="13">
    <source>
        <dbReference type="PIRSR" id="PIRSR005822-1"/>
    </source>
</evidence>
<dbReference type="GO" id="GO:0005743">
    <property type="term" value="C:mitochondrial inner membrane"/>
    <property type="evidence" value="ECO:0007669"/>
    <property type="project" value="UniProtKB-SubCell"/>
</dbReference>
<accession>A0AA38IEN8</accession>
<dbReference type="PIRSF" id="PIRSF005822">
    <property type="entry name" value="NDUA2"/>
    <property type="match status" value="1"/>
</dbReference>
<dbReference type="AlphaFoldDB" id="A0AA38IEN8"/>
<dbReference type="InterPro" id="IPR016464">
    <property type="entry name" value="NADH_Ub_cplx-1_asu_su-2"/>
</dbReference>
<evidence type="ECO:0000256" key="5">
    <source>
        <dbReference type="ARBA" id="ARBA00022448"/>
    </source>
</evidence>
<evidence type="ECO:0000313" key="16">
    <source>
        <dbReference type="Proteomes" id="UP001168821"/>
    </source>
</evidence>
<evidence type="ECO:0000256" key="7">
    <source>
        <dbReference type="ARBA" id="ARBA00022792"/>
    </source>
</evidence>
<keyword evidence="13" id="KW-1015">Disulfide bond</keyword>
<protein>
    <recommendedName>
        <fullName evidence="4">NADH dehydrogenase [ubiquinone] 1 alpha subcomplex subunit 2</fullName>
    </recommendedName>
    <alternativeName>
        <fullName evidence="11">Complex I-B8</fullName>
    </alternativeName>
    <alternativeName>
        <fullName evidence="12">NADH-ubiquinone oxidoreductase B8 subunit</fullName>
    </alternativeName>
</protein>
<evidence type="ECO:0000256" key="3">
    <source>
        <dbReference type="ARBA" id="ARBA00008939"/>
    </source>
</evidence>
<dbReference type="PANTHER" id="PTHR12878:SF0">
    <property type="entry name" value="NADH DEHYDROGENASE [UBIQUINONE] 1 ALPHA SUBCOMPLEX SUBUNIT 2"/>
    <property type="match status" value="1"/>
</dbReference>
<evidence type="ECO:0000256" key="12">
    <source>
        <dbReference type="ARBA" id="ARBA00032513"/>
    </source>
</evidence>
<dbReference type="InterPro" id="IPR036249">
    <property type="entry name" value="Thioredoxin-like_sf"/>
</dbReference>
<gene>
    <name evidence="15" type="ORF">Zmor_012939</name>
</gene>
<dbReference type="Pfam" id="PF05047">
    <property type="entry name" value="L51_S25_CI-B8"/>
    <property type="match status" value="1"/>
</dbReference>
<evidence type="ECO:0000259" key="14">
    <source>
        <dbReference type="SMART" id="SM00916"/>
    </source>
</evidence>
<evidence type="ECO:0000256" key="10">
    <source>
        <dbReference type="ARBA" id="ARBA00023136"/>
    </source>
</evidence>
<evidence type="ECO:0000256" key="4">
    <source>
        <dbReference type="ARBA" id="ARBA00016394"/>
    </source>
</evidence>
<organism evidence="15 16">
    <name type="scientific">Zophobas morio</name>
    <dbReference type="NCBI Taxonomy" id="2755281"/>
    <lineage>
        <taxon>Eukaryota</taxon>
        <taxon>Metazoa</taxon>
        <taxon>Ecdysozoa</taxon>
        <taxon>Arthropoda</taxon>
        <taxon>Hexapoda</taxon>
        <taxon>Insecta</taxon>
        <taxon>Pterygota</taxon>
        <taxon>Neoptera</taxon>
        <taxon>Endopterygota</taxon>
        <taxon>Coleoptera</taxon>
        <taxon>Polyphaga</taxon>
        <taxon>Cucujiformia</taxon>
        <taxon>Tenebrionidae</taxon>
        <taxon>Zophobas</taxon>
    </lineage>
</organism>
<keyword evidence="10" id="KW-0472">Membrane</keyword>
<sequence>MSGAVKFASRLKELRIHLCQKSPSSQGVRDFIEQHYVSLKSGNPKTPILIRECSGVEPKLWARHDKGKETSVSLKDMSASDVLSQISAVAK</sequence>
<feature type="disulfide bond" description="Redox-active" evidence="13">
    <location>
        <begin position="19"/>
        <end position="53"/>
    </location>
</feature>
<keyword evidence="5" id="KW-0813">Transport</keyword>
<evidence type="ECO:0000256" key="2">
    <source>
        <dbReference type="ARBA" id="ARBA00004443"/>
    </source>
</evidence>
<keyword evidence="7" id="KW-0999">Mitochondrion inner membrane</keyword>
<dbReference type="PANTHER" id="PTHR12878">
    <property type="entry name" value="NADH-UBIQUINONE OXIDOREDUCTASE B8 SUBUNIT"/>
    <property type="match status" value="1"/>
</dbReference>
<evidence type="ECO:0000256" key="11">
    <source>
        <dbReference type="ARBA" id="ARBA00031441"/>
    </source>
</evidence>
<reference evidence="15" key="1">
    <citation type="journal article" date="2023" name="G3 (Bethesda)">
        <title>Whole genome assemblies of Zophobas morio and Tenebrio molitor.</title>
        <authorList>
            <person name="Kaur S."/>
            <person name="Stinson S.A."/>
            <person name="diCenzo G.C."/>
        </authorList>
    </citation>
    <scope>NUCLEOTIDE SEQUENCE</scope>
    <source>
        <strain evidence="15">QUZm001</strain>
    </source>
</reference>
<keyword evidence="6" id="KW-0679">Respiratory chain</keyword>
<dbReference type="InterPro" id="IPR007741">
    <property type="entry name" value="Ribosomal_mL43/mS25/NADH_DH"/>
</dbReference>
<dbReference type="EMBL" id="JALNTZ010000004">
    <property type="protein sequence ID" value="KAJ3653701.1"/>
    <property type="molecule type" value="Genomic_DNA"/>
</dbReference>
<comment type="function">
    <text evidence="1">Accessory subunit of the mitochondrial membrane respiratory chain NADH dehydrogenase (Complex I), that is believed not to be involved in catalysis. Complex I functions in the transfer of electrons from NADH to the respiratory chain. The immediate electron acceptor for the enzyme is believed to be ubiquinone.</text>
</comment>
<dbReference type="SUPFAM" id="SSF52833">
    <property type="entry name" value="Thioredoxin-like"/>
    <property type="match status" value="1"/>
</dbReference>
<feature type="domain" description="Ribosomal protein/NADH dehydrogenase" evidence="14">
    <location>
        <begin position="20"/>
        <end position="91"/>
    </location>
</feature>
<keyword evidence="9" id="KW-0496">Mitochondrion</keyword>
<dbReference type="Proteomes" id="UP001168821">
    <property type="component" value="Unassembled WGS sequence"/>
</dbReference>
<evidence type="ECO:0000256" key="9">
    <source>
        <dbReference type="ARBA" id="ARBA00023128"/>
    </source>
</evidence>
<evidence type="ECO:0000256" key="6">
    <source>
        <dbReference type="ARBA" id="ARBA00022660"/>
    </source>
</evidence>
<proteinExistence type="inferred from homology"/>
<keyword evidence="16" id="KW-1185">Reference proteome</keyword>
<evidence type="ECO:0000256" key="8">
    <source>
        <dbReference type="ARBA" id="ARBA00022982"/>
    </source>
</evidence>